<keyword evidence="1" id="KW-0732">Signal</keyword>
<dbReference type="AlphaFoldDB" id="A0A918N9P4"/>
<dbReference type="InterPro" id="IPR041238">
    <property type="entry name" value="Rap1a"/>
</dbReference>
<comment type="caution">
    <text evidence="3">The sequence shown here is derived from an EMBL/GenBank/DDBJ whole genome shotgun (WGS) entry which is preliminary data.</text>
</comment>
<evidence type="ECO:0000256" key="1">
    <source>
        <dbReference type="SAM" id="SignalP"/>
    </source>
</evidence>
<reference evidence="3" key="1">
    <citation type="journal article" date="2014" name="Int. J. Syst. Evol. Microbiol.">
        <title>Complete genome sequence of Corynebacterium casei LMG S-19264T (=DSM 44701T), isolated from a smear-ripened cheese.</title>
        <authorList>
            <consortium name="US DOE Joint Genome Institute (JGI-PGF)"/>
            <person name="Walter F."/>
            <person name="Albersmeier A."/>
            <person name="Kalinowski J."/>
            <person name="Ruckert C."/>
        </authorList>
    </citation>
    <scope>NUCLEOTIDE SEQUENCE</scope>
    <source>
        <strain evidence="3">KCTC 22169</strain>
    </source>
</reference>
<dbReference type="Proteomes" id="UP000626148">
    <property type="component" value="Unassembled WGS sequence"/>
</dbReference>
<feature type="signal peptide" evidence="1">
    <location>
        <begin position="1"/>
        <end position="20"/>
    </location>
</feature>
<keyword evidence="4" id="KW-1185">Reference proteome</keyword>
<accession>A0A918N9P4</accession>
<dbReference type="EMBL" id="BMXR01000004">
    <property type="protein sequence ID" value="GGX51420.1"/>
    <property type="molecule type" value="Genomic_DNA"/>
</dbReference>
<dbReference type="RefSeq" id="WP_189608249.1">
    <property type="nucleotide sequence ID" value="NZ_BMXR01000004.1"/>
</dbReference>
<gene>
    <name evidence="3" type="ORF">GCM10007392_18380</name>
</gene>
<evidence type="ECO:0000313" key="3">
    <source>
        <dbReference type="EMBL" id="GGX51420.1"/>
    </source>
</evidence>
<protein>
    <recommendedName>
        <fullName evidence="2">Rap1a immunity protein domain-containing protein</fullName>
    </recommendedName>
</protein>
<evidence type="ECO:0000313" key="4">
    <source>
        <dbReference type="Proteomes" id="UP000626148"/>
    </source>
</evidence>
<proteinExistence type="predicted"/>
<organism evidence="3 4">
    <name type="scientific">Saccharospirillum salsuginis</name>
    <dbReference type="NCBI Taxonomy" id="418750"/>
    <lineage>
        <taxon>Bacteria</taxon>
        <taxon>Pseudomonadati</taxon>
        <taxon>Pseudomonadota</taxon>
        <taxon>Gammaproteobacteria</taxon>
        <taxon>Oceanospirillales</taxon>
        <taxon>Saccharospirillaceae</taxon>
        <taxon>Saccharospirillum</taxon>
    </lineage>
</organism>
<dbReference type="Pfam" id="PF18602">
    <property type="entry name" value="Rap1a"/>
    <property type="match status" value="1"/>
</dbReference>
<feature type="chain" id="PRO_5036825959" description="Rap1a immunity protein domain-containing protein" evidence="1">
    <location>
        <begin position="21"/>
        <end position="124"/>
    </location>
</feature>
<sequence>MIRASLALTALLSLSTASTAETGLNLYQSCKLAQKAISGQHDGLSNEQFMKAIQCASMVEGMRYMADLYRTIDQGLILACIPDGKSTGDIVDSIVSYIESDPELLDMDESMVATSALTRSYKCN</sequence>
<feature type="domain" description="Rap1a immunity protein" evidence="2">
    <location>
        <begin position="22"/>
        <end position="123"/>
    </location>
</feature>
<reference evidence="3" key="2">
    <citation type="submission" date="2020-09" db="EMBL/GenBank/DDBJ databases">
        <authorList>
            <person name="Sun Q."/>
            <person name="Kim S."/>
        </authorList>
    </citation>
    <scope>NUCLEOTIDE SEQUENCE</scope>
    <source>
        <strain evidence="3">KCTC 22169</strain>
    </source>
</reference>
<evidence type="ECO:0000259" key="2">
    <source>
        <dbReference type="Pfam" id="PF18602"/>
    </source>
</evidence>
<name>A0A918N9P4_9GAMM</name>